<reference evidence="2" key="1">
    <citation type="journal article" date="2020" name="Stud. Mycol.">
        <title>101 Dothideomycetes genomes: a test case for predicting lifestyles and emergence of pathogens.</title>
        <authorList>
            <person name="Haridas S."/>
            <person name="Albert R."/>
            <person name="Binder M."/>
            <person name="Bloem J."/>
            <person name="Labutti K."/>
            <person name="Salamov A."/>
            <person name="Andreopoulos B."/>
            <person name="Baker S."/>
            <person name="Barry K."/>
            <person name="Bills G."/>
            <person name="Bluhm B."/>
            <person name="Cannon C."/>
            <person name="Castanera R."/>
            <person name="Culley D."/>
            <person name="Daum C."/>
            <person name="Ezra D."/>
            <person name="Gonzalez J."/>
            <person name="Henrissat B."/>
            <person name="Kuo A."/>
            <person name="Liang C."/>
            <person name="Lipzen A."/>
            <person name="Lutzoni F."/>
            <person name="Magnuson J."/>
            <person name="Mondo S."/>
            <person name="Nolan M."/>
            <person name="Ohm R."/>
            <person name="Pangilinan J."/>
            <person name="Park H.-J."/>
            <person name="Ramirez L."/>
            <person name="Alfaro M."/>
            <person name="Sun H."/>
            <person name="Tritt A."/>
            <person name="Yoshinaga Y."/>
            <person name="Zwiers L.-H."/>
            <person name="Turgeon B."/>
            <person name="Goodwin S."/>
            <person name="Spatafora J."/>
            <person name="Crous P."/>
            <person name="Grigoriev I."/>
        </authorList>
    </citation>
    <scope>NUCLEOTIDE SEQUENCE</scope>
    <source>
        <strain evidence="2">CBS 175.79</strain>
    </source>
</reference>
<accession>A0A6A5XNF6</accession>
<evidence type="ECO:0000256" key="1">
    <source>
        <dbReference type="SAM" id="MobiDB-lite"/>
    </source>
</evidence>
<feature type="compositionally biased region" description="Basic residues" evidence="1">
    <location>
        <begin position="61"/>
        <end position="75"/>
    </location>
</feature>
<organism evidence="2 3">
    <name type="scientific">Aaosphaeria arxii CBS 175.79</name>
    <dbReference type="NCBI Taxonomy" id="1450172"/>
    <lineage>
        <taxon>Eukaryota</taxon>
        <taxon>Fungi</taxon>
        <taxon>Dikarya</taxon>
        <taxon>Ascomycota</taxon>
        <taxon>Pezizomycotina</taxon>
        <taxon>Dothideomycetes</taxon>
        <taxon>Pleosporomycetidae</taxon>
        <taxon>Pleosporales</taxon>
        <taxon>Pleosporales incertae sedis</taxon>
        <taxon>Aaosphaeria</taxon>
    </lineage>
</organism>
<sequence length="166" mass="18499">MLTSAADGRQLGETLSDDVWEMPPPTTSPLCFLNLENGQKNGDDARGEMAHNQAASPTNSRQRKKDKTRQTRRVVKQATRQPRVHTIRYSLVTGRHTYSTRVDTPNFRPPLQPLAAHLPSSGVRRATGSHLFAAFCTIASISAGLCRPPLWKLHFSYRAIRSCTEC</sequence>
<proteinExistence type="predicted"/>
<dbReference type="EMBL" id="ML978070">
    <property type="protein sequence ID" value="KAF2014795.1"/>
    <property type="molecule type" value="Genomic_DNA"/>
</dbReference>
<keyword evidence="3" id="KW-1185">Reference proteome</keyword>
<dbReference type="AlphaFoldDB" id="A0A6A5XNF6"/>
<gene>
    <name evidence="2" type="ORF">BU24DRAFT_221912</name>
</gene>
<evidence type="ECO:0000313" key="3">
    <source>
        <dbReference type="Proteomes" id="UP000799778"/>
    </source>
</evidence>
<dbReference type="Proteomes" id="UP000799778">
    <property type="component" value="Unassembled WGS sequence"/>
</dbReference>
<evidence type="ECO:0000313" key="2">
    <source>
        <dbReference type="EMBL" id="KAF2014795.1"/>
    </source>
</evidence>
<feature type="region of interest" description="Disordered" evidence="1">
    <location>
        <begin position="1"/>
        <end position="80"/>
    </location>
</feature>
<name>A0A6A5XNF6_9PLEO</name>
<protein>
    <submittedName>
        <fullName evidence="2">Uncharacterized protein</fullName>
    </submittedName>
</protein>
<dbReference type="GeneID" id="54279461"/>
<dbReference type="RefSeq" id="XP_033383134.1">
    <property type="nucleotide sequence ID" value="XM_033522064.1"/>
</dbReference>